<comment type="caution">
    <text evidence="3">The sequence shown here is derived from an EMBL/GenBank/DDBJ whole genome shotgun (WGS) entry which is preliminary data.</text>
</comment>
<reference evidence="3 5" key="1">
    <citation type="journal article" date="2023" name="Microb. Genom.">
        <title>Mesoterricola silvestris gen. nov., sp. nov., Mesoterricola sediminis sp. nov., Geothrix oryzae sp. nov., Geothrix edaphica sp. nov., Geothrix rubra sp. nov., and Geothrix limicola sp. nov., six novel members of Acidobacteriota isolated from soils.</title>
        <authorList>
            <person name="Weisberg A.J."/>
            <person name="Pearce E."/>
            <person name="Kramer C.G."/>
            <person name="Chang J.H."/>
            <person name="Clarke C.R."/>
        </authorList>
    </citation>
    <scope>NUCLEOTIDE SEQUENCE</scope>
    <source>
        <strain evidence="4 5">NB05-1H</strain>
        <strain evidence="3">NRRL_B-16521</strain>
    </source>
</reference>
<organism evidence="3 6">
    <name type="scientific">Streptomyces acidiscabies</name>
    <dbReference type="NCBI Taxonomy" id="42234"/>
    <lineage>
        <taxon>Bacteria</taxon>
        <taxon>Bacillati</taxon>
        <taxon>Actinomycetota</taxon>
        <taxon>Actinomycetes</taxon>
        <taxon>Kitasatosporales</taxon>
        <taxon>Streptomycetaceae</taxon>
        <taxon>Streptomyces</taxon>
    </lineage>
</organism>
<dbReference type="AlphaFoldDB" id="A0AAP6EJP0"/>
<dbReference type="Gene3D" id="3.40.50.1820">
    <property type="entry name" value="alpha/beta hydrolase"/>
    <property type="match status" value="1"/>
</dbReference>
<keyword evidence="1 3" id="KW-0378">Hydrolase</keyword>
<dbReference type="GeneID" id="69813807"/>
<dbReference type="PRINTS" id="PR00412">
    <property type="entry name" value="EPOXHYDRLASE"/>
</dbReference>
<gene>
    <name evidence="3" type="ORF">PV399_34160</name>
    <name evidence="4" type="ORF">PV666_28925</name>
</gene>
<dbReference type="Proteomes" id="UP001282288">
    <property type="component" value="Unassembled WGS sequence"/>
</dbReference>
<sequence>MPFTVTDVPGLPDGFTDTFTSRTVKTADLTLHAVTGGDGPALLLLPGWPQFWYSWRLVMPALAEHFTVVAPDLRGMGASDKPETGYDTAALADDMAALMTGLGHDRFAVVGYDLGMLVGYALAASHRDRVTGLVLSEALIPGLVPSPPLLSEPATNDMLWHFAFNSAGDINERMVAGREEIYFGHQFTSKTATPGAIPQHAIDLYVDQLRDPAALRASFAYYRSLDTSTRQVLRWRDEGPLTVPVLAIGAEYGTGALPEQVMRAAASDVTGLVIPGAGHFLPEEAPEALTGAVLDFLRRSLPGSARL</sequence>
<evidence type="ECO:0000313" key="4">
    <source>
        <dbReference type="EMBL" id="MDX3021883.1"/>
    </source>
</evidence>
<evidence type="ECO:0000313" key="5">
    <source>
        <dbReference type="Proteomes" id="UP001272987"/>
    </source>
</evidence>
<dbReference type="InterPro" id="IPR000639">
    <property type="entry name" value="Epox_hydrolase-like"/>
</dbReference>
<dbReference type="PANTHER" id="PTHR43329">
    <property type="entry name" value="EPOXIDE HYDROLASE"/>
    <property type="match status" value="1"/>
</dbReference>
<accession>A0AAP6EJP0</accession>
<dbReference type="SUPFAM" id="SSF53474">
    <property type="entry name" value="alpha/beta-Hydrolases"/>
    <property type="match status" value="1"/>
</dbReference>
<evidence type="ECO:0000259" key="2">
    <source>
        <dbReference type="Pfam" id="PF00561"/>
    </source>
</evidence>
<dbReference type="InterPro" id="IPR000073">
    <property type="entry name" value="AB_hydrolase_1"/>
</dbReference>
<evidence type="ECO:0000313" key="6">
    <source>
        <dbReference type="Proteomes" id="UP001282288"/>
    </source>
</evidence>
<dbReference type="EMBL" id="JARAWC010000033">
    <property type="protein sequence ID" value="MDX2964731.1"/>
    <property type="molecule type" value="Genomic_DNA"/>
</dbReference>
<dbReference type="GO" id="GO:0016787">
    <property type="term" value="F:hydrolase activity"/>
    <property type="evidence" value="ECO:0007669"/>
    <property type="project" value="UniProtKB-KW"/>
</dbReference>
<evidence type="ECO:0000313" key="3">
    <source>
        <dbReference type="EMBL" id="MDX2964731.1"/>
    </source>
</evidence>
<dbReference type="EMBL" id="JARAWP010000018">
    <property type="protein sequence ID" value="MDX3021883.1"/>
    <property type="molecule type" value="Genomic_DNA"/>
</dbReference>
<name>A0AAP6EJP0_9ACTN</name>
<dbReference type="InterPro" id="IPR029058">
    <property type="entry name" value="AB_hydrolase_fold"/>
</dbReference>
<dbReference type="Proteomes" id="UP001272987">
    <property type="component" value="Unassembled WGS sequence"/>
</dbReference>
<protein>
    <submittedName>
        <fullName evidence="3">Alpha/beta fold hydrolase</fullName>
    </submittedName>
</protein>
<keyword evidence="5" id="KW-1185">Reference proteome</keyword>
<dbReference type="RefSeq" id="WP_010359419.1">
    <property type="nucleotide sequence ID" value="NZ_BCML01000001.1"/>
</dbReference>
<feature type="domain" description="AB hydrolase-1" evidence="2">
    <location>
        <begin position="40"/>
        <end position="286"/>
    </location>
</feature>
<dbReference type="Pfam" id="PF00561">
    <property type="entry name" value="Abhydrolase_1"/>
    <property type="match status" value="1"/>
</dbReference>
<evidence type="ECO:0000256" key="1">
    <source>
        <dbReference type="ARBA" id="ARBA00022801"/>
    </source>
</evidence>
<proteinExistence type="predicted"/>